<keyword evidence="2" id="KW-0472">Membrane</keyword>
<reference evidence="5" key="1">
    <citation type="journal article" date="2020" name="bioRxiv">
        <title>A rank-normalized archaeal taxonomy based on genome phylogeny resolves widespread incomplete and uneven classifications.</title>
        <authorList>
            <person name="Rinke C."/>
            <person name="Chuvochina M."/>
            <person name="Mussig A.J."/>
            <person name="Chaumeil P.-A."/>
            <person name="Waite D.W."/>
            <person name="Whitman W.B."/>
            <person name="Parks D.H."/>
            <person name="Hugenholtz P."/>
        </authorList>
    </citation>
    <scope>NUCLEOTIDE SEQUENCE [LARGE SCALE GENOMIC DNA]</scope>
</reference>
<feature type="transmembrane region" description="Helical" evidence="2">
    <location>
        <begin position="17"/>
        <end position="38"/>
    </location>
</feature>
<dbReference type="Gene3D" id="2.60.120.260">
    <property type="entry name" value="Galactose-binding domain-like"/>
    <property type="match status" value="1"/>
</dbReference>
<dbReference type="InterPro" id="IPR003305">
    <property type="entry name" value="CenC_carb-bd"/>
</dbReference>
<feature type="domain" description="CBM-cenC" evidence="3">
    <location>
        <begin position="66"/>
        <end position="199"/>
    </location>
</feature>
<evidence type="ECO:0000256" key="2">
    <source>
        <dbReference type="SAM" id="Phobius"/>
    </source>
</evidence>
<dbReference type="InterPro" id="IPR008979">
    <property type="entry name" value="Galactose-bd-like_sf"/>
</dbReference>
<comment type="caution">
    <text evidence="4">The sequence shown here is derived from an EMBL/GenBank/DDBJ whole genome shotgun (WGS) entry which is preliminary data.</text>
</comment>
<evidence type="ECO:0000313" key="4">
    <source>
        <dbReference type="EMBL" id="HIH09091.1"/>
    </source>
</evidence>
<accession>A0A7J4IUB0</accession>
<dbReference type="EMBL" id="DUGC01000004">
    <property type="protein sequence ID" value="HIH09091.1"/>
    <property type="molecule type" value="Genomic_DNA"/>
</dbReference>
<dbReference type="AlphaFoldDB" id="A0A7J4IUB0"/>
<evidence type="ECO:0000259" key="3">
    <source>
        <dbReference type="Pfam" id="PF02018"/>
    </source>
</evidence>
<dbReference type="Pfam" id="PF02018">
    <property type="entry name" value="CBM_4_9"/>
    <property type="match status" value="1"/>
</dbReference>
<proteinExistence type="predicted"/>
<protein>
    <submittedName>
        <fullName evidence="4">Class III signal peptide-containing protein</fullName>
    </submittedName>
</protein>
<gene>
    <name evidence="4" type="ORF">HA254_00300</name>
</gene>
<dbReference type="InterPro" id="IPR007166">
    <property type="entry name" value="Class3_signal_pept_motif"/>
</dbReference>
<dbReference type="Proteomes" id="UP000565078">
    <property type="component" value="Unassembled WGS sequence"/>
</dbReference>
<evidence type="ECO:0000256" key="1">
    <source>
        <dbReference type="ARBA" id="ARBA00022801"/>
    </source>
</evidence>
<organism evidence="4 5">
    <name type="scientific">Candidatus Iainarchaeum sp</name>
    <dbReference type="NCBI Taxonomy" id="3101447"/>
    <lineage>
        <taxon>Archaea</taxon>
        <taxon>Candidatus Iainarchaeota</taxon>
        <taxon>Candidatus Iainarchaeia</taxon>
        <taxon>Candidatus Iainarchaeales</taxon>
        <taxon>Candidatus Iainarchaeaceae</taxon>
        <taxon>Candidatus Iainarchaeum</taxon>
    </lineage>
</organism>
<dbReference type="GO" id="GO:0016798">
    <property type="term" value="F:hydrolase activity, acting on glycosyl bonds"/>
    <property type="evidence" value="ECO:0007669"/>
    <property type="project" value="InterPro"/>
</dbReference>
<keyword evidence="1" id="KW-0378">Hydrolase</keyword>
<keyword evidence="2" id="KW-1133">Transmembrane helix</keyword>
<dbReference type="SUPFAM" id="SSF49785">
    <property type="entry name" value="Galactose-binding domain-like"/>
    <property type="match status" value="1"/>
</dbReference>
<name>A0A7J4IUB0_9ARCH</name>
<dbReference type="Pfam" id="PF04021">
    <property type="entry name" value="Class_IIIsignal"/>
    <property type="match status" value="1"/>
</dbReference>
<evidence type="ECO:0000313" key="5">
    <source>
        <dbReference type="Proteomes" id="UP000565078"/>
    </source>
</evidence>
<sequence>MKPVNGHGERAQGSLEYLILIGGAVAVAAIVVVLLLGVSSSGGTSAKTSVDTYMETQAASGADVGLLKNTSFERGASDWVVSGAGSKEIISSGCINGTKCVHVLPAASQDWTGYSQTVTVGASGPLVIGKTYTVSVYKKGLCSVVWNCRNNTTIISTPAGCTGGLESGSWSSPSAWTRVSKTFTTIPGINNVIFYVSSGAGVNLGEGYCEMVLVRDA</sequence>
<keyword evidence="2" id="KW-0812">Transmembrane</keyword>